<name>A0A851P7S9_9GALL</name>
<comment type="caution">
    <text evidence="2">The sequence shown here is derived from an EMBL/GenBank/DDBJ whole genome shotgun (WGS) entry which is preliminary data.</text>
</comment>
<dbReference type="OrthoDB" id="9119907at2759"/>
<dbReference type="PANTHER" id="PTHR13102">
    <property type="entry name" value="NUCLEOLAR PROTEIN 9"/>
    <property type="match status" value="1"/>
</dbReference>
<dbReference type="PANTHER" id="PTHR13102:SF0">
    <property type="entry name" value="NUCLEOLAR PROTEIN 9"/>
    <property type="match status" value="1"/>
</dbReference>
<dbReference type="InterPro" id="IPR040000">
    <property type="entry name" value="NOP9"/>
</dbReference>
<dbReference type="Gene3D" id="1.25.10.10">
    <property type="entry name" value="Leucine-rich Repeat Variant"/>
    <property type="match status" value="1"/>
</dbReference>
<dbReference type="Proteomes" id="UP000613066">
    <property type="component" value="Unassembled WGS sequence"/>
</dbReference>
<proteinExistence type="predicted"/>
<dbReference type="GO" id="GO:0000056">
    <property type="term" value="P:ribosomal small subunit export from nucleus"/>
    <property type="evidence" value="ECO:0007669"/>
    <property type="project" value="TreeGrafter"/>
</dbReference>
<dbReference type="GO" id="GO:0030688">
    <property type="term" value="C:preribosome, small subunit precursor"/>
    <property type="evidence" value="ECO:0007669"/>
    <property type="project" value="TreeGrafter"/>
</dbReference>
<dbReference type="GO" id="GO:0000480">
    <property type="term" value="P:endonucleolytic cleavage in 5'-ETS of tricistronic rRNA transcript (SSU-rRNA, 5.8S rRNA, LSU-rRNA)"/>
    <property type="evidence" value="ECO:0007669"/>
    <property type="project" value="TreeGrafter"/>
</dbReference>
<evidence type="ECO:0000313" key="3">
    <source>
        <dbReference type="Proteomes" id="UP000613066"/>
    </source>
</evidence>
<evidence type="ECO:0000256" key="1">
    <source>
        <dbReference type="ARBA" id="ARBA00022737"/>
    </source>
</evidence>
<dbReference type="GO" id="GO:0030686">
    <property type="term" value="C:90S preribosome"/>
    <property type="evidence" value="ECO:0007669"/>
    <property type="project" value="TreeGrafter"/>
</dbReference>
<dbReference type="EMBL" id="WBMW01005577">
    <property type="protein sequence ID" value="NXC49618.1"/>
    <property type="molecule type" value="Genomic_DNA"/>
</dbReference>
<keyword evidence="1" id="KW-0677">Repeat</keyword>
<dbReference type="AlphaFoldDB" id="A0A851P7S9"/>
<feature type="non-terminal residue" evidence="2">
    <location>
        <position position="1"/>
    </location>
</feature>
<accession>A0A851P7S9</accession>
<dbReference type="Pfam" id="PF22493">
    <property type="entry name" value="PUF_NOP9"/>
    <property type="match status" value="1"/>
</dbReference>
<dbReference type="GO" id="GO:0000472">
    <property type="term" value="P:endonucleolytic cleavage to generate mature 5'-end of SSU-rRNA from (SSU-rRNA, 5.8S rRNA, LSU-rRNA)"/>
    <property type="evidence" value="ECO:0007669"/>
    <property type="project" value="TreeGrafter"/>
</dbReference>
<dbReference type="GO" id="GO:0005730">
    <property type="term" value="C:nucleolus"/>
    <property type="evidence" value="ECO:0007669"/>
    <property type="project" value="TreeGrafter"/>
</dbReference>
<organism evidence="2 3">
    <name type="scientific">Penelope pileata</name>
    <dbReference type="NCBI Taxonomy" id="1118817"/>
    <lineage>
        <taxon>Eukaryota</taxon>
        <taxon>Metazoa</taxon>
        <taxon>Chordata</taxon>
        <taxon>Craniata</taxon>
        <taxon>Vertebrata</taxon>
        <taxon>Euteleostomi</taxon>
        <taxon>Archelosauria</taxon>
        <taxon>Archosauria</taxon>
        <taxon>Dinosauria</taxon>
        <taxon>Saurischia</taxon>
        <taxon>Theropoda</taxon>
        <taxon>Coelurosauria</taxon>
        <taxon>Aves</taxon>
        <taxon>Neognathae</taxon>
        <taxon>Galloanserae</taxon>
        <taxon>Galliformes</taxon>
        <taxon>Cracidae</taxon>
        <taxon>Penelope</taxon>
    </lineage>
</organism>
<evidence type="ECO:0000313" key="2">
    <source>
        <dbReference type="EMBL" id="NXC49618.1"/>
    </source>
</evidence>
<dbReference type="InterPro" id="IPR001313">
    <property type="entry name" value="Pumilio_RNA-bd_rpt"/>
</dbReference>
<feature type="non-terminal residue" evidence="2">
    <location>
        <position position="181"/>
    </location>
</feature>
<sequence length="181" mass="19162">ALLSPPCASLCLQGALQALHHSQSAATEHLCDAVIGHFVPPGPAPASGESPLVTALEDAEQGRVLEAALAVAVPQQLRELFQDHFRGRLRGVACHRLANHGLQRLLDHAPSDVVGAVLEELGPALHEPLARGHHGVAVALVAACGRHPELQQGALRWVLQVGRSSCRTLWCHKAPPSSKPR</sequence>
<dbReference type="GO" id="GO:0003723">
    <property type="term" value="F:RNA binding"/>
    <property type="evidence" value="ECO:0007669"/>
    <property type="project" value="InterPro"/>
</dbReference>
<keyword evidence="3" id="KW-1185">Reference proteome</keyword>
<dbReference type="InterPro" id="IPR011989">
    <property type="entry name" value="ARM-like"/>
</dbReference>
<dbReference type="GO" id="GO:0000447">
    <property type="term" value="P:endonucleolytic cleavage in ITS1 to separate SSU-rRNA from 5.8S rRNA and LSU-rRNA from tricistronic rRNA transcript (SSU-rRNA, 5.8S rRNA, LSU-rRNA)"/>
    <property type="evidence" value="ECO:0007669"/>
    <property type="project" value="TreeGrafter"/>
</dbReference>
<gene>
    <name evidence="2" type="primary">Nop9</name>
    <name evidence="2" type="ORF">PENPIL_R04530</name>
</gene>
<protein>
    <submittedName>
        <fullName evidence="2">NOP9 protein</fullName>
    </submittedName>
</protein>
<reference evidence="2" key="1">
    <citation type="submission" date="2019-09" db="EMBL/GenBank/DDBJ databases">
        <title>Bird 10,000 Genomes (B10K) Project - Family phase.</title>
        <authorList>
            <person name="Zhang G."/>
        </authorList>
    </citation>
    <scope>NUCLEOTIDE SEQUENCE</scope>
    <source>
        <strain evidence="2">B10K-DU-001-08</strain>
        <tissue evidence="2">Muscle</tissue>
    </source>
</reference>